<accession>A0A423PFI2</accession>
<dbReference type="SUPFAM" id="SSF56784">
    <property type="entry name" value="HAD-like"/>
    <property type="match status" value="1"/>
</dbReference>
<dbReference type="InterPro" id="IPR023214">
    <property type="entry name" value="HAD_sf"/>
</dbReference>
<dbReference type="Proteomes" id="UP000285310">
    <property type="component" value="Unassembled WGS sequence"/>
</dbReference>
<dbReference type="Pfam" id="PF00702">
    <property type="entry name" value="Hydrolase"/>
    <property type="match status" value="1"/>
</dbReference>
<dbReference type="InterPro" id="IPR051806">
    <property type="entry name" value="HAD-like_SPP"/>
</dbReference>
<dbReference type="InterPro" id="IPR006439">
    <property type="entry name" value="HAD-SF_hydro_IA"/>
</dbReference>
<name>A0A423PFI2_9GAMM</name>
<dbReference type="EMBL" id="AYKG01000067">
    <property type="protein sequence ID" value="ROO24367.1"/>
    <property type="molecule type" value="Genomic_DNA"/>
</dbReference>
<organism evidence="1 2">
    <name type="scientific">Salinisphaera japonica YTM-1</name>
    <dbReference type="NCBI Taxonomy" id="1209778"/>
    <lineage>
        <taxon>Bacteria</taxon>
        <taxon>Pseudomonadati</taxon>
        <taxon>Pseudomonadota</taxon>
        <taxon>Gammaproteobacteria</taxon>
        <taxon>Salinisphaerales</taxon>
        <taxon>Salinisphaeraceae</taxon>
        <taxon>Salinisphaera</taxon>
    </lineage>
</organism>
<dbReference type="RefSeq" id="WP_123659285.1">
    <property type="nucleotide sequence ID" value="NZ_AYKG01000067.1"/>
</dbReference>
<dbReference type="Gene3D" id="1.10.150.240">
    <property type="entry name" value="Putative phosphatase, domain 2"/>
    <property type="match status" value="1"/>
</dbReference>
<sequence>MSRVYSSAGHGVFLFDMDGTVLTSIAAAERVWHRWALAHGLDPAEFLPTIHGKRGIDTVRDSGVTGIDIEAEAAAIMEAEIHDVAGIEPIAGAPAFLASLPADRWAIVTSAPRRLAQARIAAAGLPMPATLIAGDDVAEGKPSPEPFHKGAAALGVPVESCLIFEDAEAGIVAAEASGASLLVVTAGHPAPLAAAADYEQITDYTHLSAEQDAHGALHVRRHAVPG</sequence>
<dbReference type="SFLD" id="SFLDS00003">
    <property type="entry name" value="Haloacid_Dehalogenase"/>
    <property type="match status" value="1"/>
</dbReference>
<reference evidence="1 2" key="1">
    <citation type="submission" date="2013-10" db="EMBL/GenBank/DDBJ databases">
        <title>Salinisphaera japonica YTM-1 Genome Sequencing.</title>
        <authorList>
            <person name="Lai Q."/>
            <person name="Li C."/>
            <person name="Shao Z."/>
        </authorList>
    </citation>
    <scope>NUCLEOTIDE SEQUENCE [LARGE SCALE GENOMIC DNA]</scope>
    <source>
        <strain evidence="1 2">YTM-1</strain>
    </source>
</reference>
<dbReference type="Gene3D" id="3.40.50.1000">
    <property type="entry name" value="HAD superfamily/HAD-like"/>
    <property type="match status" value="1"/>
</dbReference>
<dbReference type="InterPro" id="IPR036412">
    <property type="entry name" value="HAD-like_sf"/>
</dbReference>
<dbReference type="GO" id="GO:0050308">
    <property type="term" value="F:sugar-phosphatase activity"/>
    <property type="evidence" value="ECO:0007669"/>
    <property type="project" value="TreeGrafter"/>
</dbReference>
<dbReference type="InterPro" id="IPR023198">
    <property type="entry name" value="PGP-like_dom2"/>
</dbReference>
<dbReference type="OrthoDB" id="9800058at2"/>
<dbReference type="PANTHER" id="PTHR43481">
    <property type="entry name" value="FRUCTOSE-1-PHOSPHATE PHOSPHATASE"/>
    <property type="match status" value="1"/>
</dbReference>
<dbReference type="SFLD" id="SFLDG01129">
    <property type="entry name" value="C1.5:_HAD__Beta-PGM__Phosphata"/>
    <property type="match status" value="1"/>
</dbReference>
<evidence type="ECO:0000313" key="1">
    <source>
        <dbReference type="EMBL" id="ROO24367.1"/>
    </source>
</evidence>
<evidence type="ECO:0000313" key="2">
    <source>
        <dbReference type="Proteomes" id="UP000285310"/>
    </source>
</evidence>
<gene>
    <name evidence="1" type="ORF">SAJA_14230</name>
</gene>
<keyword evidence="2" id="KW-1185">Reference proteome</keyword>
<protein>
    <submittedName>
        <fullName evidence="1">Glycerol-3-phosphatase</fullName>
    </submittedName>
</protein>
<proteinExistence type="predicted"/>
<dbReference type="PROSITE" id="PS01228">
    <property type="entry name" value="COF_1"/>
    <property type="match status" value="1"/>
</dbReference>
<dbReference type="PANTHER" id="PTHR43481:SF4">
    <property type="entry name" value="GLYCEROL-1-PHOSPHATE PHOSPHOHYDROLASE 1-RELATED"/>
    <property type="match status" value="1"/>
</dbReference>
<dbReference type="AlphaFoldDB" id="A0A423PFI2"/>
<comment type="caution">
    <text evidence="1">The sequence shown here is derived from an EMBL/GenBank/DDBJ whole genome shotgun (WGS) entry which is preliminary data.</text>
</comment>
<dbReference type="InParanoid" id="A0A423PFI2"/>
<dbReference type="NCBIfam" id="TIGR01509">
    <property type="entry name" value="HAD-SF-IA-v3"/>
    <property type="match status" value="1"/>
</dbReference>
<dbReference type="FunCoup" id="A0A423PFI2">
    <property type="interactions" value="185"/>
</dbReference>